<evidence type="ECO:0000256" key="5">
    <source>
        <dbReference type="ARBA" id="ARBA00023002"/>
    </source>
</evidence>
<dbReference type="GO" id="GO:0005615">
    <property type="term" value="C:extracellular space"/>
    <property type="evidence" value="ECO:0007669"/>
    <property type="project" value="TreeGrafter"/>
</dbReference>
<feature type="domain" description="ERV/ALR sulfhydryl oxidase" evidence="9">
    <location>
        <begin position="130"/>
        <end position="246"/>
    </location>
</feature>
<keyword evidence="2 7" id="KW-0285">Flavoprotein</keyword>
<reference evidence="10" key="1">
    <citation type="submission" date="2021-02" db="EMBL/GenBank/DDBJ databases">
        <authorList>
            <person name="Dougan E. K."/>
            <person name="Rhodes N."/>
            <person name="Thang M."/>
            <person name="Chan C."/>
        </authorList>
    </citation>
    <scope>NUCLEOTIDE SEQUENCE</scope>
</reference>
<keyword evidence="11" id="KW-1185">Reference proteome</keyword>
<dbReference type="SUPFAM" id="SSF69000">
    <property type="entry name" value="FAD-dependent thiol oxidase"/>
    <property type="match status" value="1"/>
</dbReference>
<dbReference type="EMBL" id="CAJNDS010002682">
    <property type="protein sequence ID" value="CAE7564024.1"/>
    <property type="molecule type" value="Genomic_DNA"/>
</dbReference>
<dbReference type="InterPro" id="IPR039798">
    <property type="entry name" value="Sulfhydryl_oxidase"/>
</dbReference>
<dbReference type="GO" id="GO:0003756">
    <property type="term" value="F:protein disulfide isomerase activity"/>
    <property type="evidence" value="ECO:0007669"/>
    <property type="project" value="TreeGrafter"/>
</dbReference>
<dbReference type="InterPro" id="IPR036774">
    <property type="entry name" value="ERV/ALR_sulphydryl_oxid_sf"/>
</dbReference>
<comment type="catalytic activity">
    <reaction evidence="7">
        <text>2 R'C(R)SH + O2 = R'C(R)S-S(R)CR' + H2O2</text>
        <dbReference type="Rhea" id="RHEA:17357"/>
        <dbReference type="ChEBI" id="CHEBI:15379"/>
        <dbReference type="ChEBI" id="CHEBI:16240"/>
        <dbReference type="ChEBI" id="CHEBI:16520"/>
        <dbReference type="ChEBI" id="CHEBI:17412"/>
        <dbReference type="EC" id="1.8.3.2"/>
    </reaction>
</comment>
<evidence type="ECO:0000256" key="4">
    <source>
        <dbReference type="ARBA" id="ARBA00022827"/>
    </source>
</evidence>
<dbReference type="AlphaFoldDB" id="A0A812UC99"/>
<keyword evidence="5 7" id="KW-0560">Oxidoreductase</keyword>
<dbReference type="OrthoDB" id="415404at2759"/>
<evidence type="ECO:0000256" key="6">
    <source>
        <dbReference type="ARBA" id="ARBA00023157"/>
    </source>
</evidence>
<keyword evidence="4 7" id="KW-0274">FAD</keyword>
<evidence type="ECO:0000256" key="7">
    <source>
        <dbReference type="RuleBase" id="RU371123"/>
    </source>
</evidence>
<keyword evidence="6" id="KW-1015">Disulfide bond</keyword>
<sequence>MQGPALTCPQQRSVPGDVFPNSGWPQDELQATPQTRLADASYMVAYTLRNWITPRAGRGKDMSAFDQDDLGNMHKWLEGLAANFPAAQNELKDLLAQVQAAKSYHKDLCVSDWLHSVAAIEAVLGTSPPTAPGSCTTDTCRVWTLFHFMSLAKRHNVTGAVSAQETVESITAFITAFFRCEHCRKHALEQLGAKAYGQEEMIQKGADGLPIYLWRFHNAVSVRIAAEGSCPGDRRWPPPDLCPACWSKSEEEWDVLYEAKQIFSERAGGGLNAGGAIPDEVKVLEFLDKAFGLS</sequence>
<organism evidence="10 11">
    <name type="scientific">Symbiodinium natans</name>
    <dbReference type="NCBI Taxonomy" id="878477"/>
    <lineage>
        <taxon>Eukaryota</taxon>
        <taxon>Sar</taxon>
        <taxon>Alveolata</taxon>
        <taxon>Dinophyceae</taxon>
        <taxon>Suessiales</taxon>
        <taxon>Symbiodiniaceae</taxon>
        <taxon>Symbiodinium</taxon>
    </lineage>
</organism>
<evidence type="ECO:0000256" key="1">
    <source>
        <dbReference type="ARBA" id="ARBA00001974"/>
    </source>
</evidence>
<dbReference type="Gene3D" id="1.20.120.310">
    <property type="entry name" value="ERV/ALR sulfhydryl oxidase domain"/>
    <property type="match status" value="1"/>
</dbReference>
<proteinExistence type="predicted"/>
<evidence type="ECO:0000256" key="8">
    <source>
        <dbReference type="SAM" id="MobiDB-lite"/>
    </source>
</evidence>
<dbReference type="PROSITE" id="PS51324">
    <property type="entry name" value="ERV_ALR"/>
    <property type="match status" value="1"/>
</dbReference>
<accession>A0A812UC99</accession>
<keyword evidence="3" id="KW-0732">Signal</keyword>
<comment type="cofactor">
    <cofactor evidence="1 7">
        <name>FAD</name>
        <dbReference type="ChEBI" id="CHEBI:57692"/>
    </cofactor>
</comment>
<dbReference type="PANTHER" id="PTHR22897">
    <property type="entry name" value="QUIESCIN Q6-RELATED SULFHYDRYL OXIDASE"/>
    <property type="match status" value="1"/>
</dbReference>
<dbReference type="PANTHER" id="PTHR22897:SF8">
    <property type="entry name" value="SULFHYDRYL OXIDASE"/>
    <property type="match status" value="1"/>
</dbReference>
<feature type="region of interest" description="Disordered" evidence="8">
    <location>
        <begin position="1"/>
        <end position="28"/>
    </location>
</feature>
<dbReference type="GO" id="GO:0000139">
    <property type="term" value="C:Golgi membrane"/>
    <property type="evidence" value="ECO:0007669"/>
    <property type="project" value="TreeGrafter"/>
</dbReference>
<gene>
    <name evidence="10" type="primary">QSOX1</name>
    <name evidence="10" type="ORF">SNAT2548_LOCUS31901</name>
</gene>
<name>A0A812UC99_9DINO</name>
<dbReference type="Proteomes" id="UP000604046">
    <property type="component" value="Unassembled WGS sequence"/>
</dbReference>
<dbReference type="InterPro" id="IPR017905">
    <property type="entry name" value="ERV/ALR_sulphydryl_oxidase"/>
</dbReference>
<dbReference type="GO" id="GO:0016971">
    <property type="term" value="F:flavin-dependent sulfhydryl oxidase activity"/>
    <property type="evidence" value="ECO:0007669"/>
    <property type="project" value="InterPro"/>
</dbReference>
<evidence type="ECO:0000313" key="11">
    <source>
        <dbReference type="Proteomes" id="UP000604046"/>
    </source>
</evidence>
<evidence type="ECO:0000259" key="9">
    <source>
        <dbReference type="PROSITE" id="PS51324"/>
    </source>
</evidence>
<evidence type="ECO:0000256" key="2">
    <source>
        <dbReference type="ARBA" id="ARBA00022630"/>
    </source>
</evidence>
<dbReference type="Pfam" id="PF04777">
    <property type="entry name" value="Evr1_Alr"/>
    <property type="match status" value="1"/>
</dbReference>
<comment type="caution">
    <text evidence="10">The sequence shown here is derived from an EMBL/GenBank/DDBJ whole genome shotgun (WGS) entry which is preliminary data.</text>
</comment>
<protein>
    <recommendedName>
        <fullName evidence="7">Sulfhydryl oxidase</fullName>
        <ecNumber evidence="7">1.8.3.2</ecNumber>
    </recommendedName>
</protein>
<evidence type="ECO:0000313" key="10">
    <source>
        <dbReference type="EMBL" id="CAE7564024.1"/>
    </source>
</evidence>
<dbReference type="GO" id="GO:0006457">
    <property type="term" value="P:protein folding"/>
    <property type="evidence" value="ECO:0007669"/>
    <property type="project" value="TreeGrafter"/>
</dbReference>
<evidence type="ECO:0000256" key="3">
    <source>
        <dbReference type="ARBA" id="ARBA00022729"/>
    </source>
</evidence>
<dbReference type="EC" id="1.8.3.2" evidence="7"/>